<evidence type="ECO:0000256" key="3">
    <source>
        <dbReference type="ARBA" id="ARBA00022989"/>
    </source>
</evidence>
<keyword evidence="7" id="KW-1185">Reference proteome</keyword>
<accession>A0A1Q9E9W4</accession>
<dbReference type="Proteomes" id="UP000186817">
    <property type="component" value="Unassembled WGS sequence"/>
</dbReference>
<dbReference type="AlphaFoldDB" id="A0A1Q9E9W4"/>
<reference evidence="6 7" key="1">
    <citation type="submission" date="2016-02" db="EMBL/GenBank/DDBJ databases">
        <title>Genome analysis of coral dinoflagellate symbionts highlights evolutionary adaptations to a symbiotic lifestyle.</title>
        <authorList>
            <person name="Aranda M."/>
            <person name="Li Y."/>
            <person name="Liew Y.J."/>
            <person name="Baumgarten S."/>
            <person name="Simakov O."/>
            <person name="Wilson M."/>
            <person name="Piel J."/>
            <person name="Ashoor H."/>
            <person name="Bougouffa S."/>
            <person name="Bajic V.B."/>
            <person name="Ryu T."/>
            <person name="Ravasi T."/>
            <person name="Bayer T."/>
            <person name="Micklem G."/>
            <person name="Kim H."/>
            <person name="Bhak J."/>
            <person name="Lajeunesse T.C."/>
            <person name="Voolstra C.R."/>
        </authorList>
    </citation>
    <scope>NUCLEOTIDE SEQUENCE [LARGE SCALE GENOMIC DNA]</scope>
    <source>
        <strain evidence="6 7">CCMP2467</strain>
    </source>
</reference>
<feature type="transmembrane region" description="Helical" evidence="5">
    <location>
        <begin position="88"/>
        <end position="108"/>
    </location>
</feature>
<organism evidence="6 7">
    <name type="scientific">Symbiodinium microadriaticum</name>
    <name type="common">Dinoflagellate</name>
    <name type="synonym">Zooxanthella microadriatica</name>
    <dbReference type="NCBI Taxonomy" id="2951"/>
    <lineage>
        <taxon>Eukaryota</taxon>
        <taxon>Sar</taxon>
        <taxon>Alveolata</taxon>
        <taxon>Dinophyceae</taxon>
        <taxon>Suessiales</taxon>
        <taxon>Symbiodiniaceae</taxon>
        <taxon>Symbiodinium</taxon>
    </lineage>
</organism>
<feature type="transmembrane region" description="Helical" evidence="5">
    <location>
        <begin position="115"/>
        <end position="139"/>
    </location>
</feature>
<comment type="caution">
    <text evidence="6">The sequence shown here is derived from an EMBL/GenBank/DDBJ whole genome shotgun (WGS) entry which is preliminary data.</text>
</comment>
<feature type="transmembrane region" description="Helical" evidence="5">
    <location>
        <begin position="61"/>
        <end position="82"/>
    </location>
</feature>
<keyword evidence="2 5" id="KW-0812">Transmembrane</keyword>
<dbReference type="InterPro" id="IPR036259">
    <property type="entry name" value="MFS_trans_sf"/>
</dbReference>
<dbReference type="Gene3D" id="1.20.1250.20">
    <property type="entry name" value="MFS general substrate transporter like domains"/>
    <property type="match status" value="2"/>
</dbReference>
<dbReference type="OrthoDB" id="426475at2759"/>
<dbReference type="GO" id="GO:0015112">
    <property type="term" value="F:nitrate transmembrane transporter activity"/>
    <property type="evidence" value="ECO:0007669"/>
    <property type="project" value="InterPro"/>
</dbReference>
<keyword evidence="4 5" id="KW-0472">Membrane</keyword>
<dbReference type="EMBL" id="LSRX01000216">
    <property type="protein sequence ID" value="OLQ04202.1"/>
    <property type="molecule type" value="Genomic_DNA"/>
</dbReference>
<sequence>MVLPLLRVCGTVQQNPHMRALVSGSDSTVEQKEKYRPQVLAKCVCTPGTERLALGMLLERFGLVNVHCGVMSFEAFWVAIAITAPWNYALICLFTGCAGATFVTNQFWCSQTFALNVVGTTIAIVAGWGSLGGGVTQIFMMSVLFSLMVASGMEPNTVWHVSMVVPAVMFVICAICMKLMCWDMPTARNHDQSVTGSTPRPSMWDYVDVLRDVHVVVMMVQYSACVSTELAKNKHLVKHLRTYFQMDASSALAGAFGLMGLFARSFGGISSDICFKYFGFPGRIWAQFLARFFEAFFPFSFVQTMMKGGQFMAAGTSFGVMPFMSRKQLAAVFALVGVARSLSVVTATADADSTNVDAGLRLSIAGFGMLVGICWDKAFETAFETVAEDTVLTDGWQDDRRGI</sequence>
<proteinExistence type="predicted"/>
<feature type="transmembrane region" description="Helical" evidence="5">
    <location>
        <begin position="159"/>
        <end position="180"/>
    </location>
</feature>
<dbReference type="PANTHER" id="PTHR23515">
    <property type="entry name" value="HIGH-AFFINITY NITRATE TRANSPORTER 2.3"/>
    <property type="match status" value="1"/>
</dbReference>
<gene>
    <name evidence="6" type="primary">NRT2.5</name>
    <name evidence="6" type="ORF">AK812_SmicGene12733</name>
</gene>
<name>A0A1Q9E9W4_SYMMI</name>
<dbReference type="GO" id="GO:0016020">
    <property type="term" value="C:membrane"/>
    <property type="evidence" value="ECO:0007669"/>
    <property type="project" value="UniProtKB-SubCell"/>
</dbReference>
<protein>
    <submittedName>
        <fullName evidence="6">High affinity nitrate transporter 2.5</fullName>
    </submittedName>
</protein>
<dbReference type="SUPFAM" id="SSF103473">
    <property type="entry name" value="MFS general substrate transporter"/>
    <property type="match status" value="1"/>
</dbReference>
<keyword evidence="3 5" id="KW-1133">Transmembrane helix</keyword>
<evidence type="ECO:0000256" key="2">
    <source>
        <dbReference type="ARBA" id="ARBA00022692"/>
    </source>
</evidence>
<feature type="transmembrane region" description="Helical" evidence="5">
    <location>
        <begin position="284"/>
        <end position="302"/>
    </location>
</feature>
<evidence type="ECO:0000313" key="6">
    <source>
        <dbReference type="EMBL" id="OLQ04202.1"/>
    </source>
</evidence>
<evidence type="ECO:0000256" key="1">
    <source>
        <dbReference type="ARBA" id="ARBA00004141"/>
    </source>
</evidence>
<evidence type="ECO:0000313" key="7">
    <source>
        <dbReference type="Proteomes" id="UP000186817"/>
    </source>
</evidence>
<evidence type="ECO:0000256" key="5">
    <source>
        <dbReference type="SAM" id="Phobius"/>
    </source>
</evidence>
<dbReference type="InterPro" id="IPR044772">
    <property type="entry name" value="NO3_transporter"/>
</dbReference>
<feature type="transmembrane region" description="Helical" evidence="5">
    <location>
        <begin position="242"/>
        <end position="264"/>
    </location>
</feature>
<evidence type="ECO:0000256" key="4">
    <source>
        <dbReference type="ARBA" id="ARBA00023136"/>
    </source>
</evidence>
<comment type="subcellular location">
    <subcellularLocation>
        <location evidence="1">Membrane</location>
        <topology evidence="1">Multi-pass membrane protein</topology>
    </subcellularLocation>
</comment>